<keyword evidence="4" id="KW-0418">Kinase</keyword>
<feature type="domain" description="HD" evidence="3">
    <location>
        <begin position="46"/>
        <end position="145"/>
    </location>
</feature>
<dbReference type="GO" id="GO:0016301">
    <property type="term" value="F:kinase activity"/>
    <property type="evidence" value="ECO:0007669"/>
    <property type="project" value="UniProtKB-KW"/>
</dbReference>
<comment type="pathway">
    <text evidence="1">Purine metabolism; ppGpp biosynthesis; ppGpp from GTP: step 1/2.</text>
</comment>
<evidence type="ECO:0000256" key="1">
    <source>
        <dbReference type="ARBA" id="ARBA00004976"/>
    </source>
</evidence>
<name>W4VAV6_9FIRM</name>
<dbReference type="SUPFAM" id="SSF81301">
    <property type="entry name" value="Nucleotidyltransferase"/>
    <property type="match status" value="1"/>
</dbReference>
<evidence type="ECO:0000256" key="2">
    <source>
        <dbReference type="ARBA" id="ARBA00007476"/>
    </source>
</evidence>
<comment type="caution">
    <text evidence="4">The sequence shown here is derived from an EMBL/GenBank/DDBJ whole genome shotgun (WGS) entry which is preliminary data.</text>
</comment>
<dbReference type="STRING" id="1294263.JCM21531_3484"/>
<dbReference type="PANTHER" id="PTHR21262">
    <property type="entry name" value="GUANOSINE-3',5'-BIS DIPHOSPHATE 3'-PYROPHOSPHOHYDROLASE"/>
    <property type="match status" value="1"/>
</dbReference>
<gene>
    <name evidence="4" type="ORF">JCM21531_3484</name>
</gene>
<dbReference type="InterPro" id="IPR003607">
    <property type="entry name" value="HD/PDEase_dom"/>
</dbReference>
<dbReference type="PROSITE" id="PS51831">
    <property type="entry name" value="HD"/>
    <property type="match status" value="1"/>
</dbReference>
<organism evidence="4 5">
    <name type="scientific">Acetivibrio straminisolvens JCM 21531</name>
    <dbReference type="NCBI Taxonomy" id="1294263"/>
    <lineage>
        <taxon>Bacteria</taxon>
        <taxon>Bacillati</taxon>
        <taxon>Bacillota</taxon>
        <taxon>Clostridia</taxon>
        <taxon>Eubacteriales</taxon>
        <taxon>Oscillospiraceae</taxon>
        <taxon>Acetivibrio</taxon>
    </lineage>
</organism>
<dbReference type="InterPro" id="IPR007685">
    <property type="entry name" value="RelA_SpoT"/>
</dbReference>
<protein>
    <submittedName>
        <fullName evidence="4">GTP pyrophosphokinase</fullName>
    </submittedName>
</protein>
<dbReference type="SMART" id="SM00471">
    <property type="entry name" value="HDc"/>
    <property type="match status" value="1"/>
</dbReference>
<reference evidence="4" key="1">
    <citation type="journal article" date="2014" name="Genome Announc.">
        <title>Draft Genome Sequence of Clostridium straminisolvens Strain JCM 21531T, Isolated from a Cellulose-Degrading Bacterial Community.</title>
        <authorList>
            <person name="Yuki M."/>
            <person name="Oshima K."/>
            <person name="Suda W."/>
            <person name="Sakamoto M."/>
            <person name="Kitamura K."/>
            <person name="Iida T."/>
            <person name="Hattori M."/>
            <person name="Ohkuma M."/>
        </authorList>
    </citation>
    <scope>NUCLEOTIDE SEQUENCE [LARGE SCALE GENOMIC DNA]</scope>
    <source>
        <strain evidence="4">JCM 21531</strain>
    </source>
</reference>
<dbReference type="InterPro" id="IPR006674">
    <property type="entry name" value="HD_domain"/>
</dbReference>
<dbReference type="SMART" id="SM00954">
    <property type="entry name" value="RelA_SpoT"/>
    <property type="match status" value="1"/>
</dbReference>
<dbReference type="EMBL" id="BAVR01000050">
    <property type="protein sequence ID" value="GAE89913.1"/>
    <property type="molecule type" value="Genomic_DNA"/>
</dbReference>
<evidence type="ECO:0000313" key="5">
    <source>
        <dbReference type="Proteomes" id="UP000019109"/>
    </source>
</evidence>
<keyword evidence="4" id="KW-0808">Transferase</keyword>
<keyword evidence="5" id="KW-1185">Reference proteome</keyword>
<proteinExistence type="inferred from homology"/>
<dbReference type="Gene3D" id="3.30.460.10">
    <property type="entry name" value="Beta Polymerase, domain 2"/>
    <property type="match status" value="1"/>
</dbReference>
<dbReference type="Gene3D" id="1.10.3210.10">
    <property type="entry name" value="Hypothetical protein af1432"/>
    <property type="match status" value="1"/>
</dbReference>
<dbReference type="SUPFAM" id="SSF109604">
    <property type="entry name" value="HD-domain/PDEase-like"/>
    <property type="match status" value="1"/>
</dbReference>
<accession>W4VAV6</accession>
<sequence length="291" mass="33517">MGDGYTRLIKRIKKYNPNCDFVLIEKAHNLSLEAHNGQQRESGDPFIVHPMEVANILADLELDCTAIVAGILHDIVEDTSYTFEQIKENFGDEVASLVDGVTKLGKIPYTTKEELQAENLRKMFLAMAKDIRVILIKLADRLHNMRTLKYIPEEKQVEKAKETLEIYAPLAHRLGISKIKWELEDLSLRYLDPKGYYGLVNKIAKKRREREAYISEIVKTIHEKTAEIGIEAEIEGRPKHFYSIYRKMVQQNKTLEQIYDLFAVRVIVSTVKDCYAVLGLVHEIYKHAGKI</sequence>
<dbReference type="Proteomes" id="UP000019109">
    <property type="component" value="Unassembled WGS sequence"/>
</dbReference>
<dbReference type="Pfam" id="PF13328">
    <property type="entry name" value="HD_4"/>
    <property type="match status" value="1"/>
</dbReference>
<dbReference type="GO" id="GO:0005886">
    <property type="term" value="C:plasma membrane"/>
    <property type="evidence" value="ECO:0007669"/>
    <property type="project" value="TreeGrafter"/>
</dbReference>
<dbReference type="CDD" id="cd00077">
    <property type="entry name" value="HDc"/>
    <property type="match status" value="1"/>
</dbReference>
<dbReference type="GO" id="GO:0015970">
    <property type="term" value="P:guanosine tetraphosphate biosynthetic process"/>
    <property type="evidence" value="ECO:0007669"/>
    <property type="project" value="UniProtKB-UniPathway"/>
</dbReference>
<dbReference type="AlphaFoldDB" id="W4VAV6"/>
<dbReference type="CDD" id="cd05399">
    <property type="entry name" value="NT_Rel-Spo_like"/>
    <property type="match status" value="1"/>
</dbReference>
<dbReference type="Pfam" id="PF04607">
    <property type="entry name" value="RelA_SpoT"/>
    <property type="match status" value="1"/>
</dbReference>
<dbReference type="FunFam" id="1.10.3210.10:FF:000001">
    <property type="entry name" value="GTP pyrophosphokinase RelA"/>
    <property type="match status" value="1"/>
</dbReference>
<evidence type="ECO:0000313" key="4">
    <source>
        <dbReference type="EMBL" id="GAE89913.1"/>
    </source>
</evidence>
<evidence type="ECO:0000259" key="3">
    <source>
        <dbReference type="PROSITE" id="PS51831"/>
    </source>
</evidence>
<dbReference type="UniPathway" id="UPA00908">
    <property type="reaction ID" value="UER00884"/>
</dbReference>
<dbReference type="InterPro" id="IPR043519">
    <property type="entry name" value="NT_sf"/>
</dbReference>
<comment type="similarity">
    <text evidence="2">Belongs to the RelA/SpoT family.</text>
</comment>
<dbReference type="PANTHER" id="PTHR21262:SF31">
    <property type="entry name" value="GTP PYROPHOSPHOKINASE"/>
    <property type="match status" value="1"/>
</dbReference>